<proteinExistence type="inferred from homology"/>
<evidence type="ECO:0000256" key="11">
    <source>
        <dbReference type="SAM" id="MobiDB-lite"/>
    </source>
</evidence>
<dbReference type="InterPro" id="IPR036185">
    <property type="entry name" value="DNA_heli_DnaB-like_N_sf"/>
</dbReference>
<evidence type="ECO:0000256" key="5">
    <source>
        <dbReference type="ARBA" id="ARBA00022806"/>
    </source>
</evidence>
<dbReference type="EMBL" id="FOLM01000010">
    <property type="protein sequence ID" value="SFD13338.1"/>
    <property type="molecule type" value="Genomic_DNA"/>
</dbReference>
<keyword evidence="5 13" id="KW-0347">Helicase</keyword>
<keyword evidence="3" id="KW-0547">Nucleotide-binding</keyword>
<gene>
    <name evidence="13" type="ORF">SAMN05421773_11053</name>
</gene>
<evidence type="ECO:0000256" key="10">
    <source>
        <dbReference type="ARBA" id="ARBA00048954"/>
    </source>
</evidence>
<evidence type="ECO:0000256" key="1">
    <source>
        <dbReference type="ARBA" id="ARBA00008428"/>
    </source>
</evidence>
<feature type="compositionally biased region" description="Low complexity" evidence="11">
    <location>
        <begin position="1"/>
        <end position="14"/>
    </location>
</feature>
<keyword evidence="14" id="KW-1185">Reference proteome</keyword>
<keyword evidence="8" id="KW-0413">Isomerase</keyword>
<keyword evidence="4" id="KW-0378">Hydrolase</keyword>
<dbReference type="GO" id="GO:0005524">
    <property type="term" value="F:ATP binding"/>
    <property type="evidence" value="ECO:0007669"/>
    <property type="project" value="UniProtKB-KW"/>
</dbReference>
<evidence type="ECO:0000256" key="8">
    <source>
        <dbReference type="ARBA" id="ARBA00023235"/>
    </source>
</evidence>
<evidence type="ECO:0000313" key="14">
    <source>
        <dbReference type="Proteomes" id="UP000199207"/>
    </source>
</evidence>
<keyword evidence="7" id="KW-0238">DNA-binding</keyword>
<dbReference type="PANTHER" id="PTHR30153">
    <property type="entry name" value="REPLICATIVE DNA HELICASE DNAB"/>
    <property type="match status" value="1"/>
</dbReference>
<evidence type="ECO:0000256" key="2">
    <source>
        <dbReference type="ARBA" id="ARBA00022705"/>
    </source>
</evidence>
<dbReference type="Gene3D" id="1.10.860.10">
    <property type="entry name" value="DNAb Helicase, Chain A"/>
    <property type="match status" value="1"/>
</dbReference>
<dbReference type="InterPro" id="IPR016136">
    <property type="entry name" value="DNA_helicase_N/primase_C"/>
</dbReference>
<dbReference type="InterPro" id="IPR027417">
    <property type="entry name" value="P-loop_NTPase"/>
</dbReference>
<dbReference type="PANTHER" id="PTHR30153:SF2">
    <property type="entry name" value="REPLICATIVE DNA HELICASE"/>
    <property type="match status" value="1"/>
</dbReference>
<comment type="similarity">
    <text evidence="1">Belongs to the helicase family. DnaB subfamily.</text>
</comment>
<feature type="domain" description="SF4 helicase" evidence="12">
    <location>
        <begin position="201"/>
        <end position="469"/>
    </location>
</feature>
<organism evidence="13 14">
    <name type="scientific">Streptomyces aidingensis</name>
    <dbReference type="NCBI Taxonomy" id="910347"/>
    <lineage>
        <taxon>Bacteria</taxon>
        <taxon>Bacillati</taxon>
        <taxon>Actinomycetota</taxon>
        <taxon>Actinomycetes</taxon>
        <taxon>Kitasatosporales</taxon>
        <taxon>Streptomycetaceae</taxon>
        <taxon>Streptomyces</taxon>
    </lineage>
</organism>
<comment type="catalytic activity">
    <reaction evidence="10">
        <text>ATP + H2O = ADP + phosphate + H(+)</text>
        <dbReference type="Rhea" id="RHEA:13065"/>
        <dbReference type="ChEBI" id="CHEBI:15377"/>
        <dbReference type="ChEBI" id="CHEBI:15378"/>
        <dbReference type="ChEBI" id="CHEBI:30616"/>
        <dbReference type="ChEBI" id="CHEBI:43474"/>
        <dbReference type="ChEBI" id="CHEBI:456216"/>
        <dbReference type="EC" id="5.6.2.3"/>
    </reaction>
</comment>
<evidence type="ECO:0000256" key="3">
    <source>
        <dbReference type="ARBA" id="ARBA00022741"/>
    </source>
</evidence>
<dbReference type="SUPFAM" id="SSF52540">
    <property type="entry name" value="P-loop containing nucleoside triphosphate hydrolases"/>
    <property type="match status" value="1"/>
</dbReference>
<dbReference type="OrthoDB" id="9773982at2"/>
<name>A0A1I1Q0E9_9ACTN</name>
<dbReference type="Pfam" id="PF03796">
    <property type="entry name" value="DnaB_C"/>
    <property type="match status" value="1"/>
</dbReference>
<evidence type="ECO:0000313" key="13">
    <source>
        <dbReference type="EMBL" id="SFD13338.1"/>
    </source>
</evidence>
<reference evidence="13 14" key="1">
    <citation type="submission" date="2016-10" db="EMBL/GenBank/DDBJ databases">
        <authorList>
            <person name="de Groot N.N."/>
        </authorList>
    </citation>
    <scope>NUCLEOTIDE SEQUENCE [LARGE SCALE GENOMIC DNA]</scope>
    <source>
        <strain evidence="13 14">CGMCC 4.5739</strain>
    </source>
</reference>
<dbReference type="Pfam" id="PF00772">
    <property type="entry name" value="DnaB"/>
    <property type="match status" value="1"/>
</dbReference>
<dbReference type="GO" id="GO:0005829">
    <property type="term" value="C:cytosol"/>
    <property type="evidence" value="ECO:0007669"/>
    <property type="project" value="TreeGrafter"/>
</dbReference>
<dbReference type="InterPro" id="IPR007693">
    <property type="entry name" value="DNA_helicase_DnaB-like_N"/>
</dbReference>
<evidence type="ECO:0000256" key="6">
    <source>
        <dbReference type="ARBA" id="ARBA00022840"/>
    </source>
</evidence>
<evidence type="ECO:0000259" key="12">
    <source>
        <dbReference type="PROSITE" id="PS51199"/>
    </source>
</evidence>
<feature type="region of interest" description="Disordered" evidence="11">
    <location>
        <begin position="1"/>
        <end position="22"/>
    </location>
</feature>
<evidence type="ECO:0000256" key="7">
    <source>
        <dbReference type="ARBA" id="ARBA00023125"/>
    </source>
</evidence>
<sequence>MSHQYAAEPGYAPAGPEPDMEPELAAPALRIPRDEAAEKAVLGAMLISPAAVNDAEDVLGDGRAFRHSSAAHPLIYRAILAVHGRPGVDADPITVADQLRATGDLDRAGGPGYLHRLAGEVSTAANCAYYAEIVQDKHRLAEILAVAMRTIGRVHEAGAEPEQILDELTTECHALLAANAGQTEKLSVADRWEGFVDELSAGKDPDAMDTPWPDLNDKIVFKPKELAVVGAATGGGKSILGLNLGAHVALRRGQPAAVFSMEMSGKELLARLTAAEAEVDLSHLIHRRLTDSDWQRIARVEERMRNARHFILDDQPGLTVGKIRARVRWMTAQGMRPGLVVVDYMQLITPEATRSEASRAQEVAKISRGLKLLAAEADVPVIALAQFNRASVGRKPQVTDFKDSSQIEQDASVILLLHRPLAEDGSDVGERAGEVDVIVGKNRNGPQGTEIPLAFQGRFGRLSSLAPKSWAPTDAIGGAA</sequence>
<dbReference type="SUPFAM" id="SSF48024">
    <property type="entry name" value="N-terminal domain of DnaB helicase"/>
    <property type="match status" value="1"/>
</dbReference>
<dbReference type="AlphaFoldDB" id="A0A1I1Q0E9"/>
<dbReference type="PROSITE" id="PS51199">
    <property type="entry name" value="SF4_HELICASE"/>
    <property type="match status" value="1"/>
</dbReference>
<dbReference type="Proteomes" id="UP000199207">
    <property type="component" value="Unassembled WGS sequence"/>
</dbReference>
<dbReference type="EC" id="5.6.2.3" evidence="9"/>
<dbReference type="GO" id="GO:0006260">
    <property type="term" value="P:DNA replication"/>
    <property type="evidence" value="ECO:0007669"/>
    <property type="project" value="UniProtKB-KW"/>
</dbReference>
<keyword evidence="2" id="KW-0235">DNA replication</keyword>
<dbReference type="STRING" id="910347.SAMN05421773_11053"/>
<keyword evidence="6" id="KW-0067">ATP-binding</keyword>
<accession>A0A1I1Q0E9</accession>
<dbReference type="Gene3D" id="3.40.50.300">
    <property type="entry name" value="P-loop containing nucleotide triphosphate hydrolases"/>
    <property type="match status" value="1"/>
</dbReference>
<dbReference type="InterPro" id="IPR007694">
    <property type="entry name" value="DNA_helicase_DnaB-like_C"/>
</dbReference>
<dbReference type="GO" id="GO:0043139">
    <property type="term" value="F:5'-3' DNA helicase activity"/>
    <property type="evidence" value="ECO:0007669"/>
    <property type="project" value="UniProtKB-EC"/>
</dbReference>
<dbReference type="GO" id="GO:0003677">
    <property type="term" value="F:DNA binding"/>
    <property type="evidence" value="ECO:0007669"/>
    <property type="project" value="UniProtKB-KW"/>
</dbReference>
<evidence type="ECO:0000256" key="4">
    <source>
        <dbReference type="ARBA" id="ARBA00022801"/>
    </source>
</evidence>
<protein>
    <recommendedName>
        <fullName evidence="9">DNA 5'-3' helicase</fullName>
        <ecNumber evidence="9">5.6.2.3</ecNumber>
    </recommendedName>
</protein>
<dbReference type="GO" id="GO:0016787">
    <property type="term" value="F:hydrolase activity"/>
    <property type="evidence" value="ECO:0007669"/>
    <property type="project" value="UniProtKB-KW"/>
</dbReference>
<evidence type="ECO:0000256" key="9">
    <source>
        <dbReference type="ARBA" id="ARBA00044969"/>
    </source>
</evidence>
<dbReference type="RefSeq" id="WP_093839898.1">
    <property type="nucleotide sequence ID" value="NZ_FOLM01000010.1"/>
</dbReference>